<name>A0A1H9ABF7_9SPIR</name>
<sequence>MKKFLQFCFISFVASFGLPLWAEIKLLSPVEGTWANRQMLVIDNSDGGDFFYSVDGADPETFGFAYDGPVLLDVDGDIQVNVTRITPEGKKEKYSVSYKVKSDNGSGTSYKDFVQTFFDGGILNYSSGSELEIPSDFMFYLGLSSDTNLPENFMAARTLRLSPSCVLSRYIPCTILDKERDVKYRFIIKTFPQSAGVYSRRDVPFEISDWDTITFTDIDQIYKIDSEYWGLPTEPVKLDRSVSHMISWQPLEYDAGNPIEFFVLPPKPEIIRNEADDGTIVYSLRGDDSYALSIMNSDGTYSELFQNVGIDAFYGDAVSGNLILGVFANSVYQGKISVSYNINRRAPQIPVIKTNAEGFVSRGVVDIKISGAKGSDLYIALSEPLNLEETEISYTPDDPIFKTVTLGAYKKVKGDSFSLRWAQNGLNPVYYKVAAYSKIDDNASSPIEFAVVIDQSNYYFDASGIPEGADGTYKHPFTDFKQLAEPLLKQRVVKLNVKGEMRINEAYNVSANFEIINGGDARLKFGPDGSLVVKASTLELSDCRITNVAELTKKSIVPLIKLENSVLTMKDCIIGTEFARNGTVIDASNSIINISDTIAAANAVSYASFISAVKSRISIKKSSINTNADTSVVISANGGNIAAQNNEFMVTGGNGRIAELFGVTASFKENKFKANLVNTTSKTVPLYVNKATKLTEEKNSVQGF</sequence>
<dbReference type="EMBL" id="FOFU01000001">
    <property type="protein sequence ID" value="SEP73999.1"/>
    <property type="molecule type" value="Genomic_DNA"/>
</dbReference>
<dbReference type="AlphaFoldDB" id="A0A1H9ABF7"/>
<proteinExistence type="predicted"/>
<dbReference type="Proteomes" id="UP000182360">
    <property type="component" value="Unassembled WGS sequence"/>
</dbReference>
<accession>A0A1H9ABF7</accession>
<evidence type="ECO:0000313" key="2">
    <source>
        <dbReference type="Proteomes" id="UP000182360"/>
    </source>
</evidence>
<dbReference type="OrthoDB" id="362460at2"/>
<protein>
    <submittedName>
        <fullName evidence="1">Uncharacterized protein</fullName>
    </submittedName>
</protein>
<dbReference type="RefSeq" id="WP_074640189.1">
    <property type="nucleotide sequence ID" value="NZ_FOFU01000001.1"/>
</dbReference>
<evidence type="ECO:0000313" key="1">
    <source>
        <dbReference type="EMBL" id="SEP73999.1"/>
    </source>
</evidence>
<organism evidence="1 2">
    <name type="scientific">Treponema bryantii</name>
    <dbReference type="NCBI Taxonomy" id="163"/>
    <lineage>
        <taxon>Bacteria</taxon>
        <taxon>Pseudomonadati</taxon>
        <taxon>Spirochaetota</taxon>
        <taxon>Spirochaetia</taxon>
        <taxon>Spirochaetales</taxon>
        <taxon>Treponemataceae</taxon>
        <taxon>Treponema</taxon>
    </lineage>
</organism>
<reference evidence="1 2" key="1">
    <citation type="submission" date="2016-10" db="EMBL/GenBank/DDBJ databases">
        <authorList>
            <person name="de Groot N.N."/>
        </authorList>
    </citation>
    <scope>NUCLEOTIDE SEQUENCE [LARGE SCALE GENOMIC DNA]</scope>
    <source>
        <strain evidence="1 2">B25</strain>
    </source>
</reference>
<gene>
    <name evidence="1" type="ORF">SAMN04487977_101275</name>
</gene>
<dbReference type="STRING" id="163.SAMN04487775_10468"/>
<keyword evidence="2" id="KW-1185">Reference proteome</keyword>